<dbReference type="EMBL" id="CP126651">
    <property type="protein sequence ID" value="WJZ85769.1"/>
    <property type="molecule type" value="Genomic_DNA"/>
</dbReference>
<organism evidence="4 5">
    <name type="scientific">Vitis vinifera</name>
    <name type="common">Grape</name>
    <dbReference type="NCBI Taxonomy" id="29760"/>
    <lineage>
        <taxon>Eukaryota</taxon>
        <taxon>Viridiplantae</taxon>
        <taxon>Streptophyta</taxon>
        <taxon>Embryophyta</taxon>
        <taxon>Tracheophyta</taxon>
        <taxon>Spermatophyta</taxon>
        <taxon>Magnoliopsida</taxon>
        <taxon>eudicotyledons</taxon>
        <taxon>Gunneridae</taxon>
        <taxon>Pentapetalae</taxon>
        <taxon>rosids</taxon>
        <taxon>Vitales</taxon>
        <taxon>Vitaceae</taxon>
        <taxon>Viteae</taxon>
        <taxon>Vitis</taxon>
    </lineage>
</organism>
<dbReference type="Gene3D" id="3.30.70.270">
    <property type="match status" value="2"/>
</dbReference>
<dbReference type="PANTHER" id="PTHR48475:SF1">
    <property type="entry name" value="RNASE H TYPE-1 DOMAIN-CONTAINING PROTEIN"/>
    <property type="match status" value="1"/>
</dbReference>
<dbReference type="Pfam" id="PF17919">
    <property type="entry name" value="RT_RNaseH_2"/>
    <property type="match status" value="1"/>
</dbReference>
<protein>
    <recommendedName>
        <fullName evidence="6">Retrovirus-related Pol polyprotein from transposon 17.6</fullName>
    </recommendedName>
</protein>
<name>A0ABY9BSG4_VITVI</name>
<sequence>MFQLDEEKTAFVTPHGLYCYKVMSFGLKNDSATYQKLMTKIFKPLISRTMEVYINDIVVKSKTQSKHAQHLKKTFRLMRVYNMKLSPAKYTFGVSVGKFLGFMVTQRGIEVNPDQIKVVLEMFALSSKKELQCLTGHLTTLERFISCFTDKPRPFFLTLKGASAIDWTDEYGRAFNEVKHYLTQPPILSSPQSCEQFYMYLVMSNCAIGAVMFRHIRDKEQRLVYYVSKTMVDVETRYSKIEQTTLVLKSVVQKLCLYFQAHQVTVLTNQPLKNIFHKLNLFGQMLKWVIKLSEYRIKYQPRLATKGQVMADFIAKLPQNLSQLPNFLGEGWWILHVDEASRASDAGMGLILQSPTGKLLKQAIWLDSSVSNNEAEYEAILVGLDIALTLAVVKLKIYSDSQLAIGQIQKEYEAKDEHMVTISGWWKNV</sequence>
<gene>
    <name evidence="4" type="ORF">VitviT2T_005288</name>
</gene>
<dbReference type="PANTHER" id="PTHR48475">
    <property type="entry name" value="RIBONUCLEASE H"/>
    <property type="match status" value="1"/>
</dbReference>
<dbReference type="CDD" id="cd01647">
    <property type="entry name" value="RT_LTR"/>
    <property type="match status" value="1"/>
</dbReference>
<dbReference type="Pfam" id="PF13456">
    <property type="entry name" value="RVT_3"/>
    <property type="match status" value="1"/>
</dbReference>
<dbReference type="SUPFAM" id="SSF56672">
    <property type="entry name" value="DNA/RNA polymerases"/>
    <property type="match status" value="1"/>
</dbReference>
<dbReference type="InterPro" id="IPR036397">
    <property type="entry name" value="RNaseH_sf"/>
</dbReference>
<dbReference type="InterPro" id="IPR012337">
    <property type="entry name" value="RNaseH-like_sf"/>
</dbReference>
<dbReference type="Pfam" id="PF00078">
    <property type="entry name" value="RVT_1"/>
    <property type="match status" value="1"/>
</dbReference>
<evidence type="ECO:0000259" key="3">
    <source>
        <dbReference type="Pfam" id="PF17919"/>
    </source>
</evidence>
<keyword evidence="5" id="KW-1185">Reference proteome</keyword>
<dbReference type="InterPro" id="IPR043502">
    <property type="entry name" value="DNA/RNA_pol_sf"/>
</dbReference>
<dbReference type="Gene3D" id="3.30.420.10">
    <property type="entry name" value="Ribonuclease H-like superfamily/Ribonuclease H"/>
    <property type="match status" value="1"/>
</dbReference>
<evidence type="ECO:0000313" key="4">
    <source>
        <dbReference type="EMBL" id="WJZ85769.1"/>
    </source>
</evidence>
<accession>A0ABY9BSG4</accession>
<dbReference type="CDD" id="cd09279">
    <property type="entry name" value="RNase_HI_like"/>
    <property type="match status" value="1"/>
</dbReference>
<dbReference type="Proteomes" id="UP001227230">
    <property type="component" value="Chromosome 4"/>
</dbReference>
<dbReference type="InterPro" id="IPR002156">
    <property type="entry name" value="RNaseH_domain"/>
</dbReference>
<dbReference type="SUPFAM" id="SSF53098">
    <property type="entry name" value="Ribonuclease H-like"/>
    <property type="match status" value="1"/>
</dbReference>
<reference evidence="4 5" key="1">
    <citation type="journal article" date="2023" name="Hortic Res">
        <title>The complete reference genome for grapevine (Vitis vinifera L.) genetics and breeding.</title>
        <authorList>
            <person name="Shi X."/>
            <person name="Cao S."/>
            <person name="Wang X."/>
            <person name="Huang S."/>
            <person name="Wang Y."/>
            <person name="Liu Z."/>
            <person name="Liu W."/>
            <person name="Leng X."/>
            <person name="Peng Y."/>
            <person name="Wang N."/>
            <person name="Wang Y."/>
            <person name="Ma Z."/>
            <person name="Xu X."/>
            <person name="Zhang F."/>
            <person name="Xue H."/>
            <person name="Zhong H."/>
            <person name="Wang Y."/>
            <person name="Zhang K."/>
            <person name="Velt A."/>
            <person name="Avia K."/>
            <person name="Holtgrawe D."/>
            <person name="Grimplet J."/>
            <person name="Matus J.T."/>
            <person name="Ware D."/>
            <person name="Wu X."/>
            <person name="Wang H."/>
            <person name="Liu C."/>
            <person name="Fang Y."/>
            <person name="Rustenholz C."/>
            <person name="Cheng Z."/>
            <person name="Xiao H."/>
            <person name="Zhou Y."/>
        </authorList>
    </citation>
    <scope>NUCLEOTIDE SEQUENCE [LARGE SCALE GENOMIC DNA]</scope>
    <source>
        <strain evidence="5">cv. Pinot noir / PN40024</strain>
        <tissue evidence="4">Leaf</tissue>
    </source>
</reference>
<evidence type="ECO:0000313" key="5">
    <source>
        <dbReference type="Proteomes" id="UP001227230"/>
    </source>
</evidence>
<feature type="domain" description="Reverse transcriptase/retrotransposon-derived protein RNase H-like" evidence="3">
    <location>
        <begin position="167"/>
        <end position="266"/>
    </location>
</feature>
<evidence type="ECO:0000259" key="1">
    <source>
        <dbReference type="Pfam" id="PF00078"/>
    </source>
</evidence>
<dbReference type="InterPro" id="IPR000477">
    <property type="entry name" value="RT_dom"/>
</dbReference>
<feature type="domain" description="Reverse transcriptase" evidence="1">
    <location>
        <begin position="4"/>
        <end position="103"/>
    </location>
</feature>
<evidence type="ECO:0000259" key="2">
    <source>
        <dbReference type="Pfam" id="PF13456"/>
    </source>
</evidence>
<evidence type="ECO:0008006" key="6">
    <source>
        <dbReference type="Google" id="ProtNLM"/>
    </source>
</evidence>
<dbReference type="InterPro" id="IPR043128">
    <property type="entry name" value="Rev_trsase/Diguanyl_cyclase"/>
</dbReference>
<proteinExistence type="predicted"/>
<dbReference type="InterPro" id="IPR041577">
    <property type="entry name" value="RT_RNaseH_2"/>
</dbReference>
<feature type="domain" description="RNase H type-1" evidence="2">
    <location>
        <begin position="342"/>
        <end position="418"/>
    </location>
</feature>